<protein>
    <submittedName>
        <fullName evidence="1">Uncharacterized protein</fullName>
    </submittedName>
</protein>
<sequence length="350" mass="39894">MAEGETPKTWIFIRDGDIVKNHSIEGLAFARIITDVQRVIDNIGASKYGKEYKKEDLRLYFKDLHEGSVVAPMYPISYPTSPDNKNLFTEITGIMERLITTLNTKPDLFREQLESEITSPPERIGLLKSLASLSSSNTPVEIKTSVEKPQKGHFIPKHYTSYLNDLLIDYGGYGEVSVSGVIVRINGDKTYYFTIEAKNGHKYVCYFDPSEEDTVKSLYKKWVGFKGDMTKTQKQTKIHSVKELTEVKTETLHNAENYVFKEPITFDVHYDNDDKLWCIENESLSLSGYGTSYNKALNSLTDEIEGHILSFTNFPDEKHSSESLRLKERLSDYIDFKAAKRIIDGKYGGV</sequence>
<dbReference type="KEGG" id="mend:L6E24_02360"/>
<dbReference type="EMBL" id="CP096115">
    <property type="protein sequence ID" value="UUX92989.1"/>
    <property type="molecule type" value="Genomic_DNA"/>
</dbReference>
<dbReference type="AlphaFoldDB" id="A0A9E7PMK4"/>
<gene>
    <name evidence="1" type="ORF">L6E24_02360</name>
</gene>
<dbReference type="RefSeq" id="WP_257743130.1">
    <property type="nucleotide sequence ID" value="NZ_CP096115.1"/>
</dbReference>
<dbReference type="GeneID" id="74306501"/>
<organism evidence="1 2">
    <name type="scientific">Methanoplanus endosymbiosus</name>
    <dbReference type="NCBI Taxonomy" id="33865"/>
    <lineage>
        <taxon>Archaea</taxon>
        <taxon>Methanobacteriati</taxon>
        <taxon>Methanobacteriota</taxon>
        <taxon>Stenosarchaea group</taxon>
        <taxon>Methanomicrobia</taxon>
        <taxon>Methanomicrobiales</taxon>
        <taxon>Methanomicrobiaceae</taxon>
        <taxon>Methanoplanus</taxon>
    </lineage>
</organism>
<dbReference type="Proteomes" id="UP001060368">
    <property type="component" value="Chromosome"/>
</dbReference>
<evidence type="ECO:0000313" key="1">
    <source>
        <dbReference type="EMBL" id="UUX92989.1"/>
    </source>
</evidence>
<accession>A0A9E7PMK4</accession>
<proteinExistence type="predicted"/>
<name>A0A9E7PMK4_9EURY</name>
<evidence type="ECO:0000313" key="2">
    <source>
        <dbReference type="Proteomes" id="UP001060368"/>
    </source>
</evidence>
<reference evidence="1" key="1">
    <citation type="submission" date="2022-04" db="EMBL/GenBank/DDBJ databases">
        <title>Complete genome of Methanoplanus endosymbiosus DSM 3599.</title>
        <authorList>
            <person name="Chen S.-C."/>
            <person name="You Y.-T."/>
            <person name="Zhou Y.-Z."/>
            <person name="Lai M.-C."/>
        </authorList>
    </citation>
    <scope>NUCLEOTIDE SEQUENCE</scope>
    <source>
        <strain evidence="1">DSM 3599</strain>
    </source>
</reference>
<keyword evidence="2" id="KW-1185">Reference proteome</keyword>